<dbReference type="InterPro" id="IPR050794">
    <property type="entry name" value="CPA2_transporter"/>
</dbReference>
<keyword evidence="5" id="KW-0406">Ion transport</keyword>
<dbReference type="Proteomes" id="UP001465976">
    <property type="component" value="Unassembled WGS sequence"/>
</dbReference>
<sequence length="240" mass="26104">MLFTGVAYSTTAFPILCRILTKLKLLDTTVGVVVLSAGVAKGIIGWTLLALSVALVNVGTGGTLIVLFPVKYALRWLGKKTGSIEAGHLTMVYMAPIIIFVFTSAFVADIIRVHVIFGAFIVGLAVPRDGGLAIALTEKLEDMVAIILLPWYEDSSIPEVYSSSSFTSTILTFRELRVESGKAFRAVLDDIRGFAKRTKGRRIVVAGRSRRLAVENHGKELKEILHRGEGGDEHLSAWMD</sequence>
<comment type="subcellular location">
    <subcellularLocation>
        <location evidence="1">Membrane</location>
        <topology evidence="1">Multi-pass membrane protein</topology>
    </subcellularLocation>
</comment>
<dbReference type="Pfam" id="PF00999">
    <property type="entry name" value="Na_H_Exchanger"/>
    <property type="match status" value="1"/>
</dbReference>
<keyword evidence="2" id="KW-0813">Transport</keyword>
<reference evidence="9 10" key="1">
    <citation type="submission" date="2024-02" db="EMBL/GenBank/DDBJ databases">
        <title>A draft genome for the cacao thread blight pathogen Marasmius crinis-equi.</title>
        <authorList>
            <person name="Cohen S.P."/>
            <person name="Baruah I.K."/>
            <person name="Amoako-Attah I."/>
            <person name="Bukari Y."/>
            <person name="Meinhardt L.W."/>
            <person name="Bailey B.A."/>
        </authorList>
    </citation>
    <scope>NUCLEOTIDE SEQUENCE [LARGE SCALE GENOMIC DNA]</scope>
    <source>
        <strain evidence="9 10">GH-76</strain>
    </source>
</reference>
<evidence type="ECO:0000259" key="8">
    <source>
        <dbReference type="Pfam" id="PF00999"/>
    </source>
</evidence>
<keyword evidence="10" id="KW-1185">Reference proteome</keyword>
<dbReference type="InterPro" id="IPR006153">
    <property type="entry name" value="Cation/H_exchanger_TM"/>
</dbReference>
<keyword evidence="4 7" id="KW-1133">Transmembrane helix</keyword>
<evidence type="ECO:0000256" key="5">
    <source>
        <dbReference type="ARBA" id="ARBA00023065"/>
    </source>
</evidence>
<dbReference type="InterPro" id="IPR038770">
    <property type="entry name" value="Na+/solute_symporter_sf"/>
</dbReference>
<evidence type="ECO:0000256" key="1">
    <source>
        <dbReference type="ARBA" id="ARBA00004141"/>
    </source>
</evidence>
<dbReference type="PANTHER" id="PTHR32468:SF0">
    <property type="entry name" value="K(+)_H(+) ANTIPORTER 1"/>
    <property type="match status" value="1"/>
</dbReference>
<dbReference type="Gene3D" id="1.20.1530.20">
    <property type="match status" value="1"/>
</dbReference>
<feature type="transmembrane region" description="Helical" evidence="7">
    <location>
        <begin position="89"/>
        <end position="108"/>
    </location>
</feature>
<keyword evidence="6 7" id="KW-0472">Membrane</keyword>
<accession>A0ABR3FNU2</accession>
<feature type="transmembrane region" description="Helical" evidence="7">
    <location>
        <begin position="43"/>
        <end position="68"/>
    </location>
</feature>
<organism evidence="9 10">
    <name type="scientific">Marasmius crinis-equi</name>
    <dbReference type="NCBI Taxonomy" id="585013"/>
    <lineage>
        <taxon>Eukaryota</taxon>
        <taxon>Fungi</taxon>
        <taxon>Dikarya</taxon>
        <taxon>Basidiomycota</taxon>
        <taxon>Agaricomycotina</taxon>
        <taxon>Agaricomycetes</taxon>
        <taxon>Agaricomycetidae</taxon>
        <taxon>Agaricales</taxon>
        <taxon>Marasmiineae</taxon>
        <taxon>Marasmiaceae</taxon>
        <taxon>Marasmius</taxon>
    </lineage>
</organism>
<comment type="caution">
    <text evidence="9">The sequence shown here is derived from an EMBL/GenBank/DDBJ whole genome shotgun (WGS) entry which is preliminary data.</text>
</comment>
<evidence type="ECO:0000256" key="4">
    <source>
        <dbReference type="ARBA" id="ARBA00022989"/>
    </source>
</evidence>
<evidence type="ECO:0000256" key="2">
    <source>
        <dbReference type="ARBA" id="ARBA00022448"/>
    </source>
</evidence>
<proteinExistence type="predicted"/>
<feature type="domain" description="Cation/H+ exchanger transmembrane" evidence="8">
    <location>
        <begin position="2"/>
        <end position="148"/>
    </location>
</feature>
<evidence type="ECO:0000313" key="10">
    <source>
        <dbReference type="Proteomes" id="UP001465976"/>
    </source>
</evidence>
<evidence type="ECO:0000313" key="9">
    <source>
        <dbReference type="EMBL" id="KAL0577004.1"/>
    </source>
</evidence>
<protein>
    <submittedName>
        <fullName evidence="9">K(+)/H(+) antiporter</fullName>
    </submittedName>
</protein>
<name>A0ABR3FNU2_9AGAR</name>
<dbReference type="EMBL" id="JBAHYK010000184">
    <property type="protein sequence ID" value="KAL0577004.1"/>
    <property type="molecule type" value="Genomic_DNA"/>
</dbReference>
<gene>
    <name evidence="9" type="primary">KHA1_1</name>
    <name evidence="9" type="ORF">V5O48_004978</name>
</gene>
<evidence type="ECO:0000256" key="3">
    <source>
        <dbReference type="ARBA" id="ARBA00022692"/>
    </source>
</evidence>
<keyword evidence="3 7" id="KW-0812">Transmembrane</keyword>
<dbReference type="PANTHER" id="PTHR32468">
    <property type="entry name" value="CATION/H + ANTIPORTER"/>
    <property type="match status" value="1"/>
</dbReference>
<evidence type="ECO:0000256" key="7">
    <source>
        <dbReference type="SAM" id="Phobius"/>
    </source>
</evidence>
<evidence type="ECO:0000256" key="6">
    <source>
        <dbReference type="ARBA" id="ARBA00023136"/>
    </source>
</evidence>